<dbReference type="InterPro" id="IPR050795">
    <property type="entry name" value="Asn_Synthetase"/>
</dbReference>
<feature type="domain" description="Glutamine amidotransferase type-2" evidence="14">
    <location>
        <begin position="2"/>
        <end position="189"/>
    </location>
</feature>
<dbReference type="GO" id="GO:0005524">
    <property type="term" value="F:ATP binding"/>
    <property type="evidence" value="ECO:0007669"/>
    <property type="project" value="UniProtKB-KW"/>
</dbReference>
<evidence type="ECO:0000313" key="16">
    <source>
        <dbReference type="Proteomes" id="UP000240461"/>
    </source>
</evidence>
<evidence type="ECO:0000256" key="7">
    <source>
        <dbReference type="ARBA" id="ARBA00022888"/>
    </source>
</evidence>
<feature type="binding site" evidence="12">
    <location>
        <position position="284"/>
    </location>
    <ligand>
        <name>ATP</name>
        <dbReference type="ChEBI" id="CHEBI:30616"/>
    </ligand>
</feature>
<dbReference type="SUPFAM" id="SSF52402">
    <property type="entry name" value="Adenine nucleotide alpha hydrolases-like"/>
    <property type="match status" value="1"/>
</dbReference>
<evidence type="ECO:0000259" key="14">
    <source>
        <dbReference type="PROSITE" id="PS51278"/>
    </source>
</evidence>
<keyword evidence="16" id="KW-1185">Reference proteome</keyword>
<dbReference type="Gene3D" id="3.60.20.10">
    <property type="entry name" value="Glutamine Phosphoribosylpyrophosphate, subunit 1, domain 1"/>
    <property type="match status" value="1"/>
</dbReference>
<evidence type="ECO:0000256" key="12">
    <source>
        <dbReference type="PIRSR" id="PIRSR001589-2"/>
    </source>
</evidence>
<dbReference type="EC" id="6.3.5.4" evidence="2"/>
<dbReference type="SUPFAM" id="SSF56235">
    <property type="entry name" value="N-terminal nucleophile aminohydrolases (Ntn hydrolases)"/>
    <property type="match status" value="1"/>
</dbReference>
<keyword evidence="8 11" id="KW-0315">Glutamine amidotransferase</keyword>
<dbReference type="GO" id="GO:0004066">
    <property type="term" value="F:asparagine synthase (glutamine-hydrolyzing) activity"/>
    <property type="evidence" value="ECO:0007669"/>
    <property type="project" value="UniProtKB-EC"/>
</dbReference>
<dbReference type="GO" id="GO:0006529">
    <property type="term" value="P:asparagine biosynthetic process"/>
    <property type="evidence" value="ECO:0007669"/>
    <property type="project" value="UniProtKB-KW"/>
</dbReference>
<dbReference type="Pfam" id="PF00733">
    <property type="entry name" value="Asn_synthase"/>
    <property type="match status" value="1"/>
</dbReference>
<comment type="catalytic activity">
    <reaction evidence="10">
        <text>L-aspartate + L-glutamine + ATP + H2O = L-asparagine + L-glutamate + AMP + diphosphate + H(+)</text>
        <dbReference type="Rhea" id="RHEA:12228"/>
        <dbReference type="ChEBI" id="CHEBI:15377"/>
        <dbReference type="ChEBI" id="CHEBI:15378"/>
        <dbReference type="ChEBI" id="CHEBI:29985"/>
        <dbReference type="ChEBI" id="CHEBI:29991"/>
        <dbReference type="ChEBI" id="CHEBI:30616"/>
        <dbReference type="ChEBI" id="CHEBI:33019"/>
        <dbReference type="ChEBI" id="CHEBI:58048"/>
        <dbReference type="ChEBI" id="CHEBI:58359"/>
        <dbReference type="ChEBI" id="CHEBI:456215"/>
        <dbReference type="EC" id="6.3.5.4"/>
    </reaction>
</comment>
<dbReference type="PROSITE" id="PS51278">
    <property type="entry name" value="GATASE_TYPE_2"/>
    <property type="match status" value="1"/>
</dbReference>
<dbReference type="EMBL" id="KM982402">
    <property type="protein sequence ID" value="AKI80208.1"/>
    <property type="molecule type" value="Genomic_DNA"/>
</dbReference>
<keyword evidence="3" id="KW-0436">Ligase</keyword>
<evidence type="ECO:0000256" key="10">
    <source>
        <dbReference type="ARBA" id="ARBA00048741"/>
    </source>
</evidence>
<dbReference type="Gene3D" id="3.40.50.620">
    <property type="entry name" value="HUPs"/>
    <property type="match status" value="1"/>
</dbReference>
<evidence type="ECO:0000256" key="9">
    <source>
        <dbReference type="ARBA" id="ARBA00030234"/>
    </source>
</evidence>
<evidence type="ECO:0000256" key="1">
    <source>
        <dbReference type="ARBA" id="ARBA00005187"/>
    </source>
</evidence>
<dbReference type="CDD" id="cd00712">
    <property type="entry name" value="AsnB"/>
    <property type="match status" value="1"/>
</dbReference>
<dbReference type="Proteomes" id="UP000240461">
    <property type="component" value="Segment"/>
</dbReference>
<feature type="binding site" evidence="12">
    <location>
        <begin position="360"/>
        <end position="361"/>
    </location>
    <ligand>
        <name>ATP</name>
        <dbReference type="ChEBI" id="CHEBI:30616"/>
    </ligand>
</feature>
<accession>A0A0G2Y369</accession>
<evidence type="ECO:0000256" key="6">
    <source>
        <dbReference type="ARBA" id="ARBA00022840"/>
    </source>
</evidence>
<dbReference type="InterPro" id="IPR033738">
    <property type="entry name" value="AsnB_N"/>
</dbReference>
<name>A0A0G2Y369_9VIRU</name>
<dbReference type="InterPro" id="IPR006426">
    <property type="entry name" value="Asn_synth_AEB"/>
</dbReference>
<evidence type="ECO:0000313" key="15">
    <source>
        <dbReference type="EMBL" id="AKI80208.1"/>
    </source>
</evidence>
<reference evidence="15 16" key="1">
    <citation type="submission" date="2014-10" db="EMBL/GenBank/DDBJ databases">
        <title>Pan-genome analysis of Brazilian lineage A amoebal mimiviruses.</title>
        <authorList>
            <person name="Assis F.L."/>
            <person name="Abrahao J.S."/>
            <person name="Kroon E.G."/>
            <person name="Dornas F.P."/>
            <person name="Andrade K.R."/>
            <person name="Borato P.V.M."/>
            <person name="Pilotto M.R."/>
            <person name="Benamar S."/>
            <person name="LaScola B."/>
            <person name="Colson P."/>
        </authorList>
    </citation>
    <scope>NUCLEOTIDE SEQUENCE [LARGE SCALE GENOMIC DNA]</scope>
    <source>
        <strain evidence="15 16">Kroon</strain>
    </source>
</reference>
<dbReference type="NCBIfam" id="TIGR01536">
    <property type="entry name" value="asn_synth_AEB"/>
    <property type="match status" value="1"/>
</dbReference>
<evidence type="ECO:0000256" key="3">
    <source>
        <dbReference type="ARBA" id="ARBA00022598"/>
    </source>
</evidence>
<feature type="site" description="Important for beta-aspartyl-AMP intermediate formation" evidence="13">
    <location>
        <position position="362"/>
    </location>
</feature>
<dbReference type="PANTHER" id="PTHR11772:SF23">
    <property type="entry name" value="ASPARAGINE SYNTHETASE [GLUTAMINE-HYDROLYZING]"/>
    <property type="match status" value="1"/>
</dbReference>
<dbReference type="KEGG" id="vg:80514006"/>
<organism evidence="15 16">
    <name type="scientific">Acanthamoeba polyphaga mimivirus Kroon</name>
    <dbReference type="NCBI Taxonomy" id="3069720"/>
    <lineage>
        <taxon>Viruses</taxon>
        <taxon>Varidnaviria</taxon>
        <taxon>Bamfordvirae</taxon>
        <taxon>Nucleocytoviricota</taxon>
        <taxon>Megaviricetes</taxon>
        <taxon>Imitervirales</taxon>
        <taxon>Mimiviridae</taxon>
        <taxon>Megamimivirinae</taxon>
        <taxon>Mimivirus</taxon>
        <taxon>Mimivirus lagoaense</taxon>
    </lineage>
</organism>
<evidence type="ECO:0000256" key="5">
    <source>
        <dbReference type="ARBA" id="ARBA00022741"/>
    </source>
</evidence>
<keyword evidence="4 11" id="KW-0028">Amino-acid biosynthesis</keyword>
<dbReference type="InterPro" id="IPR001962">
    <property type="entry name" value="Asn_synthase"/>
</dbReference>
<feature type="binding site" evidence="12">
    <location>
        <position position="256"/>
    </location>
    <ligand>
        <name>ATP</name>
        <dbReference type="ChEBI" id="CHEBI:30616"/>
    </ligand>
</feature>
<evidence type="ECO:0000256" key="2">
    <source>
        <dbReference type="ARBA" id="ARBA00012737"/>
    </source>
</evidence>
<dbReference type="InterPro" id="IPR029055">
    <property type="entry name" value="Ntn_hydrolases_N"/>
</dbReference>
<dbReference type="InterPro" id="IPR017932">
    <property type="entry name" value="GATase_2_dom"/>
</dbReference>
<keyword evidence="6 12" id="KW-0067">ATP-binding</keyword>
<evidence type="ECO:0000256" key="11">
    <source>
        <dbReference type="PIRSR" id="PIRSR001589-1"/>
    </source>
</evidence>
<evidence type="ECO:0000256" key="8">
    <source>
        <dbReference type="ARBA" id="ARBA00022962"/>
    </source>
</evidence>
<dbReference type="PIRSF" id="PIRSF001589">
    <property type="entry name" value="Asn_synthetase_glu-h"/>
    <property type="match status" value="1"/>
</dbReference>
<dbReference type="CDD" id="cd01991">
    <property type="entry name" value="Asn_synthase_B_C"/>
    <property type="match status" value="1"/>
</dbReference>
<dbReference type="PANTHER" id="PTHR11772">
    <property type="entry name" value="ASPARAGINE SYNTHETASE"/>
    <property type="match status" value="1"/>
</dbReference>
<protein>
    <recommendedName>
        <fullName evidence="2">asparagine synthase (glutamine-hydrolyzing)</fullName>
        <ecNumber evidence="2">6.3.5.4</ecNumber>
    </recommendedName>
    <alternativeName>
        <fullName evidence="9">Glutamine-dependent asparagine synthetase</fullName>
    </alternativeName>
</protein>
<sequence length="550" mass="63383">MCGIICFIQYGGQKIDLESCLNCLDKLNNRGPDAQSYQVIELGDITIFLGFTRLAIMDTSKAGLQPFKDNNSNYSICNGEIYNYKNLAEKFNIKMQTQCDCEILLPLFNLKGFERLLYELDAEFATVIVDKDNSKLYAARDKYGVRPLYYGYNCEKGLIGFASELKALHSVMEYVEQVKPNQYVTIDLSFRPSIPFDLQNFVKLFQFTNYHEYYQSPKSLIDYHELSIEQLQTSINHLLTEAVKKRLYADRPIGFLLSGGLDSSLIVAIATRLLGPTNIVCFSVGFDGSPDVAAAREVVKFLGIKNHHIVPFSVDIGLNAIDDVIKTIETYDITTIRASTPQFIMAKYIQENTDIRVLLSGEGSDEIHGSYKYMRSAPNSQEFHTETVRLLEELYLFDNKRTDRTMAGNGLEVRVPFLDFDYVDFIMKIDPNLLMYKSDYIEKKIIRDAFRGYLPENILYRPKEAFSDAVSSKEINWYRSIQKITEEIYTDEKLQNSNYKFNKPEIKEALYYRDIFNSHYGGRDHIIPHYWLPRFQQNNILDPSATILPI</sequence>
<comment type="pathway">
    <text evidence="1">Amino-acid biosynthesis; L-asparagine biosynthesis; L-asparagine from L-aspartate (L-Gln route): step 1/1.</text>
</comment>
<feature type="active site" description="For GATase activity" evidence="11">
    <location>
        <position position="2"/>
    </location>
</feature>
<evidence type="ECO:0000256" key="4">
    <source>
        <dbReference type="ARBA" id="ARBA00022605"/>
    </source>
</evidence>
<dbReference type="Pfam" id="PF13537">
    <property type="entry name" value="GATase_7"/>
    <property type="match status" value="1"/>
</dbReference>
<proteinExistence type="predicted"/>
<dbReference type="InterPro" id="IPR014729">
    <property type="entry name" value="Rossmann-like_a/b/a_fold"/>
</dbReference>
<keyword evidence="5 12" id="KW-0547">Nucleotide-binding</keyword>
<keyword evidence="7 11" id="KW-0061">Asparagine biosynthesis</keyword>
<feature type="binding site" evidence="12">
    <location>
        <position position="100"/>
    </location>
    <ligand>
        <name>L-glutamine</name>
        <dbReference type="ChEBI" id="CHEBI:58359"/>
    </ligand>
</feature>
<evidence type="ECO:0000256" key="13">
    <source>
        <dbReference type="PIRSR" id="PIRSR001589-3"/>
    </source>
</evidence>